<dbReference type="Gene3D" id="3.20.20.140">
    <property type="entry name" value="Metal-dependent hydrolases"/>
    <property type="match status" value="1"/>
</dbReference>
<gene>
    <name evidence="3" type="ORF">HCN51_31055</name>
</gene>
<dbReference type="PANTHER" id="PTHR43569:SF2">
    <property type="entry name" value="AMIDOHYDROLASE-RELATED DOMAIN-CONTAINING PROTEIN"/>
    <property type="match status" value="1"/>
</dbReference>
<dbReference type="PANTHER" id="PTHR43569">
    <property type="entry name" value="AMIDOHYDROLASE"/>
    <property type="match status" value="1"/>
</dbReference>
<sequence length="309" mass="32337">MIDCHVHLWDPAQGHPWIRPGSPHHRAFTADDLAASGADLELGGASLELGGAGLAASGAGPGPVGAILVEASRGDRAENVLLRDLRLRHPGLILGHVGNLNTCHDLGPARFADLLDRTRPNGMRLGGASWDATPPGARALVPVLARHGVALELNLHHAALPAAAEAAARHPGLTVIIDHLGNPANLATADAGEWREQVRRTARVPGVFMKISGLLTQQHGVPEERVAALVAHAVAEFGPARCMIGSDWPICLARGSRAASLRLAGRGLAALDDAGRRLVLSGTARRAYGLTPQVDNDRSPCFDAPVDDR</sequence>
<evidence type="ECO:0000313" key="3">
    <source>
        <dbReference type="EMBL" id="NJP93831.1"/>
    </source>
</evidence>
<dbReference type="Proteomes" id="UP000696294">
    <property type="component" value="Unassembled WGS sequence"/>
</dbReference>
<proteinExistence type="inferred from homology"/>
<protein>
    <submittedName>
        <fullName evidence="3">Amidohydrolase</fullName>
    </submittedName>
</protein>
<dbReference type="InterPro" id="IPR006680">
    <property type="entry name" value="Amidohydro-rel"/>
</dbReference>
<evidence type="ECO:0000256" key="1">
    <source>
        <dbReference type="ARBA" id="ARBA00038310"/>
    </source>
</evidence>
<feature type="domain" description="Amidohydrolase-related" evidence="2">
    <location>
        <begin position="2"/>
        <end position="290"/>
    </location>
</feature>
<name>A0ABX1BET7_9ACTN</name>
<evidence type="ECO:0000313" key="4">
    <source>
        <dbReference type="Proteomes" id="UP000696294"/>
    </source>
</evidence>
<dbReference type="Pfam" id="PF04909">
    <property type="entry name" value="Amidohydro_2"/>
    <property type="match status" value="1"/>
</dbReference>
<reference evidence="3 4" key="1">
    <citation type="submission" date="2020-03" db="EMBL/GenBank/DDBJ databases">
        <title>WGS of actinomycetes isolated from Thailand.</title>
        <authorList>
            <person name="Thawai C."/>
        </authorList>
    </citation>
    <scope>NUCLEOTIDE SEQUENCE [LARGE SCALE GENOMIC DNA]</scope>
    <source>
        <strain evidence="3 4">FMUSA5-5</strain>
    </source>
</reference>
<comment type="caution">
    <text evidence="3">The sequence shown here is derived from an EMBL/GenBank/DDBJ whole genome shotgun (WGS) entry which is preliminary data.</text>
</comment>
<dbReference type="EMBL" id="JAATEP010000025">
    <property type="protein sequence ID" value="NJP93831.1"/>
    <property type="molecule type" value="Genomic_DNA"/>
</dbReference>
<dbReference type="InterPro" id="IPR032466">
    <property type="entry name" value="Metal_Hydrolase"/>
</dbReference>
<dbReference type="SUPFAM" id="SSF51556">
    <property type="entry name" value="Metallo-dependent hydrolases"/>
    <property type="match status" value="1"/>
</dbReference>
<organism evidence="3 4">
    <name type="scientific">Nonomuraea composti</name>
    <dbReference type="NCBI Taxonomy" id="2720023"/>
    <lineage>
        <taxon>Bacteria</taxon>
        <taxon>Bacillati</taxon>
        <taxon>Actinomycetota</taxon>
        <taxon>Actinomycetes</taxon>
        <taxon>Streptosporangiales</taxon>
        <taxon>Streptosporangiaceae</taxon>
        <taxon>Nonomuraea</taxon>
    </lineage>
</organism>
<evidence type="ECO:0000259" key="2">
    <source>
        <dbReference type="Pfam" id="PF04909"/>
    </source>
</evidence>
<dbReference type="RefSeq" id="WP_168014224.1">
    <property type="nucleotide sequence ID" value="NZ_JAATEP010000025.1"/>
</dbReference>
<accession>A0ABX1BET7</accession>
<keyword evidence="4" id="KW-1185">Reference proteome</keyword>
<comment type="similarity">
    <text evidence="1">Belongs to the metallo-dependent hydrolases superfamily.</text>
</comment>
<dbReference type="InterPro" id="IPR052350">
    <property type="entry name" value="Metallo-dep_Lactonases"/>
</dbReference>